<dbReference type="AlphaFoldDB" id="A0AA90VHJ5"/>
<evidence type="ECO:0000313" key="1">
    <source>
        <dbReference type="EMBL" id="MQO10037.1"/>
    </source>
</evidence>
<organism evidence="1 2">
    <name type="scientific">Segatella copri</name>
    <dbReference type="NCBI Taxonomy" id="165179"/>
    <lineage>
        <taxon>Bacteria</taxon>
        <taxon>Pseudomonadati</taxon>
        <taxon>Bacteroidota</taxon>
        <taxon>Bacteroidia</taxon>
        <taxon>Bacteroidales</taxon>
        <taxon>Prevotellaceae</taxon>
        <taxon>Segatella</taxon>
    </lineage>
</organism>
<dbReference type="EMBL" id="VZBP01000134">
    <property type="protein sequence ID" value="MQO10037.1"/>
    <property type="molecule type" value="Genomic_DNA"/>
</dbReference>
<dbReference type="RefSeq" id="WP_153097321.1">
    <property type="nucleotide sequence ID" value="NZ_VZBP01000134.1"/>
</dbReference>
<name>A0AA90VHJ5_9BACT</name>
<evidence type="ECO:0000313" key="2">
    <source>
        <dbReference type="Proteomes" id="UP000405805"/>
    </source>
</evidence>
<proteinExistence type="predicted"/>
<accession>A0AA90VHJ5</accession>
<protein>
    <recommendedName>
        <fullName evidence="3">WG repeat-containing protein</fullName>
    </recommendedName>
</protein>
<dbReference type="Proteomes" id="UP000405805">
    <property type="component" value="Unassembled WGS sequence"/>
</dbReference>
<gene>
    <name evidence="1" type="ORF">F7D57_10040</name>
</gene>
<sequence length="429" mass="49196">MKPVVKFSINVEAIDCYLYGGYLFLVMADGQLLYVSYHKVVNRLKYDYPQYSSLIELIFLHNEYSKGEAAKIIFGVTEIREVVEKLWQKASNEIEFELNFKDIQEECKSIGEYSSIPLDIRLYGYRLFLGCKDGLYESRLNSEDNYLINPSHLEKCYDGKVIGVNANYGSVVISADWDGLLTGEILDFDSKFRLDERHPQGKRSLRTGWMKTDLMNYEGTSEFDYYRNEYLQKKDTEEKQFYSKAKISERKIIKQFGTEVYGMETLFNKSNIDKEDIVYSFNSSQKGFFVMSDGSILNATVRANGLADSFYISSRSTNFAKFDKDIIDKPLSSCIVPSGCILEFFDKVVLIQNSQSLSLVNHSVNSVRSYTSSTNYRNIVSIVDDDKVTFCSIFGLDSLNHKPAFPKIPVPVNGFESMINEKRGKDLPF</sequence>
<comment type="caution">
    <text evidence="1">The sequence shown here is derived from an EMBL/GenBank/DDBJ whole genome shotgun (WGS) entry which is preliminary data.</text>
</comment>
<reference evidence="2" key="1">
    <citation type="submission" date="2019-09" db="EMBL/GenBank/DDBJ databases">
        <title>Distinct polysaccharide growth profiles of human intestinal Prevotella copri isolates.</title>
        <authorList>
            <person name="Fehlner-Peach H."/>
            <person name="Magnabosco C."/>
            <person name="Raghavan V."/>
            <person name="Scher J.U."/>
            <person name="Tett A."/>
            <person name="Cox L.M."/>
            <person name="Gottsegen C."/>
            <person name="Watters A."/>
            <person name="Wiltshire- Gordon J.D."/>
            <person name="Segata N."/>
            <person name="Bonneau R."/>
            <person name="Littman D.R."/>
        </authorList>
    </citation>
    <scope>NUCLEOTIDE SEQUENCE [LARGE SCALE GENOMIC DNA]</scope>
    <source>
        <strain evidence="2">iA624</strain>
    </source>
</reference>
<evidence type="ECO:0008006" key="3">
    <source>
        <dbReference type="Google" id="ProtNLM"/>
    </source>
</evidence>